<feature type="region of interest" description="Disordered" evidence="1">
    <location>
        <begin position="196"/>
        <end position="243"/>
    </location>
</feature>
<dbReference type="STRING" id="733.B0186_04170"/>
<name>A0A1V4B230_9PAST</name>
<dbReference type="AlphaFoldDB" id="A0A1V4B230"/>
<dbReference type="RefSeq" id="WP_078218139.1">
    <property type="nucleotide sequence ID" value="NZ_MUXZ01000009.1"/>
</dbReference>
<accession>A0A1V4B230</accession>
<dbReference type="PIRSF" id="PIRSF029215">
    <property type="entry name" value="UCP029215"/>
    <property type="match status" value="1"/>
</dbReference>
<evidence type="ECO:0000313" key="2">
    <source>
        <dbReference type="EMBL" id="STO60125.1"/>
    </source>
</evidence>
<gene>
    <name evidence="2" type="ORF">NCTC1659_01397</name>
</gene>
<evidence type="ECO:0000313" key="3">
    <source>
        <dbReference type="Proteomes" id="UP000254329"/>
    </source>
</evidence>
<dbReference type="InterPro" id="IPR016913">
    <property type="entry name" value="UCP029215"/>
</dbReference>
<reference evidence="2 3" key="1">
    <citation type="submission" date="2018-06" db="EMBL/GenBank/DDBJ databases">
        <authorList>
            <consortium name="Pathogen Informatics"/>
            <person name="Doyle S."/>
        </authorList>
    </citation>
    <scope>NUCLEOTIDE SEQUENCE [LARGE SCALE GENOMIC DNA]</scope>
    <source>
        <strain evidence="2 3">NCTC1659</strain>
    </source>
</reference>
<dbReference type="EMBL" id="UGHF01000001">
    <property type="protein sequence ID" value="STO60125.1"/>
    <property type="molecule type" value="Genomic_DNA"/>
</dbReference>
<dbReference type="Pfam" id="PF09979">
    <property type="entry name" value="DUF2213"/>
    <property type="match status" value="1"/>
</dbReference>
<protein>
    <submittedName>
        <fullName evidence="2">Uncharacterized protein conserved in bacteria</fullName>
    </submittedName>
</protein>
<feature type="compositionally biased region" description="Basic and acidic residues" evidence="1">
    <location>
        <begin position="196"/>
        <end position="240"/>
    </location>
</feature>
<proteinExistence type="predicted"/>
<evidence type="ECO:0000256" key="1">
    <source>
        <dbReference type="SAM" id="MobiDB-lite"/>
    </source>
</evidence>
<dbReference type="Proteomes" id="UP000254329">
    <property type="component" value="Unassembled WGS sequence"/>
</dbReference>
<organism evidence="2 3">
    <name type="scientific">Canicola haemoglobinophilus</name>
    <dbReference type="NCBI Taxonomy" id="733"/>
    <lineage>
        <taxon>Bacteria</taxon>
        <taxon>Pseudomonadati</taxon>
        <taxon>Pseudomonadota</taxon>
        <taxon>Gammaproteobacteria</taxon>
        <taxon>Pasteurellales</taxon>
        <taxon>Pasteurellaceae</taxon>
        <taxon>Canicola</taxon>
    </lineage>
</organism>
<keyword evidence="3" id="KW-1185">Reference proteome</keyword>
<sequence length="364" mass="39883">MQFTDKGSSQRAVTKDGYLVVPATISKVGVFDYHASELGLQDSTVKKVARTENSLFSDRTLASFEGVPLTIGHPEQGVNAKNWKDLSVGVVRNVKRVGDTLAAEAWVYDDNAIKLIQDEGIEELSCGYDCDIVTTTVQDADFEMSPMIGNHVAIVAKGRCGPTVKFADEDKSIMSKSVKFLDALLSVFGIKLSDEQKQKVEEEEKKEEGEKQPSKPETKPEKPVEKDEDEEKKTKEKTKVNDAALVQENEQLKAQIKQLQDAQKSTEEENKRTALLADAKVHFADVTFADKATVREIQQSAVVSTGIFSEDEAKALSDAEMAGAYVAAKATAKKLADQNLGRVLIGDAKPAPRFDFNSYNQGAK</sequence>